<accession>A0A8X6S685</accession>
<reference evidence="1" key="1">
    <citation type="submission" date="2020-08" db="EMBL/GenBank/DDBJ databases">
        <title>Multicomponent nature underlies the extraordinary mechanical properties of spider dragline silk.</title>
        <authorList>
            <person name="Kono N."/>
            <person name="Nakamura H."/>
            <person name="Mori M."/>
            <person name="Yoshida Y."/>
            <person name="Ohtoshi R."/>
            <person name="Malay A.D."/>
            <person name="Moran D.A.P."/>
            <person name="Tomita M."/>
            <person name="Numata K."/>
            <person name="Arakawa K."/>
        </authorList>
    </citation>
    <scope>NUCLEOTIDE SEQUENCE</scope>
</reference>
<dbReference type="EMBL" id="BMAU01021233">
    <property type="protein sequence ID" value="GFY02766.1"/>
    <property type="molecule type" value="Genomic_DNA"/>
</dbReference>
<name>A0A8X6S685_TRICX</name>
<proteinExistence type="predicted"/>
<dbReference type="Proteomes" id="UP000887159">
    <property type="component" value="Unassembled WGS sequence"/>
</dbReference>
<evidence type="ECO:0000313" key="2">
    <source>
        <dbReference type="Proteomes" id="UP000887159"/>
    </source>
</evidence>
<dbReference type="AlphaFoldDB" id="A0A8X6S685"/>
<evidence type="ECO:0000313" key="1">
    <source>
        <dbReference type="EMBL" id="GFY02766.1"/>
    </source>
</evidence>
<protein>
    <submittedName>
        <fullName evidence="1">Helitron_like_N domain-containing protein</fullName>
    </submittedName>
</protein>
<gene>
    <name evidence="1" type="primary">EVAR_53520_1</name>
    <name evidence="1" type="ORF">TNCV_3506461</name>
</gene>
<keyword evidence="2" id="KW-1185">Reference proteome</keyword>
<sequence length="149" mass="17149">MLQAKMTYNPFGPYRVLDYFLRIEFQHRGSPHAHVLLWLENDPHEKISENMPKTIQLLTDLCSVSRNDLPATEKLKKLSVINLQPIFRSTNTNHAKAMLSATIAVFFTVAPTGRNPYMGRARFELRTGVTINEETTPENNKQKKLYAFL</sequence>
<comment type="caution">
    <text evidence="1">The sequence shown here is derived from an EMBL/GenBank/DDBJ whole genome shotgun (WGS) entry which is preliminary data.</text>
</comment>
<organism evidence="1 2">
    <name type="scientific">Trichonephila clavipes</name>
    <name type="common">Golden silk orbweaver</name>
    <name type="synonym">Nephila clavipes</name>
    <dbReference type="NCBI Taxonomy" id="2585209"/>
    <lineage>
        <taxon>Eukaryota</taxon>
        <taxon>Metazoa</taxon>
        <taxon>Ecdysozoa</taxon>
        <taxon>Arthropoda</taxon>
        <taxon>Chelicerata</taxon>
        <taxon>Arachnida</taxon>
        <taxon>Araneae</taxon>
        <taxon>Araneomorphae</taxon>
        <taxon>Entelegynae</taxon>
        <taxon>Araneoidea</taxon>
        <taxon>Nephilidae</taxon>
        <taxon>Trichonephila</taxon>
    </lineage>
</organism>